<evidence type="ECO:0000313" key="5">
    <source>
        <dbReference type="EMBL" id="RDY11035.1"/>
    </source>
</evidence>
<sequence length="710" mass="81235">MGNVSAMSLRSGRELPQNAPPADAESKPEADSSLPKLAGPIPLPFPNQTLSTRKFEVDEDLLKMLWKKEINISLLDAIKQIPKYAKFLKELYVHKRGKMKGKGGVKLSGIVSVLTKYKATAGPHQNLPKKKYCATLWCSRDVLVQVNKLILGWPFFMTAQTNIDVHVGTLSTKFDDNLEEKLLQVLKQYKKAIGWKLSDLLDINPSIYMHRILMEEEARPLRQQQRRMNPTILDAVKKEVTKLLAVGIIYPISNRQWVSPVQVVPKISRMNVLKNQHDELVTRKDHFPFPFIDQVLEKLAGKSHYCFLDGFSGYMQIYIAPEDQHKTTFTCPFGTFGYTRMSFGLCNGPSTFQWCMTSIFSNLLQDYMEVLMDDFMVYVESFDACLENLSQVLTRCIDTNLVLNFEKCHFMVIEGIILGDLVSSRGIKVYKCKIDIIISLPNPAYVQEVHSFIGHVGFYRRFINNFSKIALLMSKLLQKDVDFNFEQPCVKAFQELKTRLTSASIVQAPNWDYPFELMCDASNLALKVVLGQRAKVGKQAHVIAYVPRKMDPAYTVILVKEARCEVKTNSVDVDHLSQIERESDPMPIPDEFPNEQLLQLNKITPCFANICNFIVASQFPQEASWLYKEKLKSDARYYIWDDPYLCRLYNDQIIHGCILDSKIKSVLQFCHATSGGDHYGPTRIAQKLLDCGFYWPTIFRDVHQFVSTCK</sequence>
<dbReference type="AlphaFoldDB" id="A0A371I7P2"/>
<evidence type="ECO:0000259" key="2">
    <source>
        <dbReference type="Pfam" id="PF00078"/>
    </source>
</evidence>
<protein>
    <submittedName>
        <fullName evidence="5">Retrovirus-related Pol polyprotein</fullName>
    </submittedName>
</protein>
<dbReference type="InterPro" id="IPR043502">
    <property type="entry name" value="DNA/RNA_pol_sf"/>
</dbReference>
<evidence type="ECO:0000256" key="1">
    <source>
        <dbReference type="SAM" id="MobiDB-lite"/>
    </source>
</evidence>
<dbReference type="InterPro" id="IPR043128">
    <property type="entry name" value="Rev_trsase/Diguanyl_cyclase"/>
</dbReference>
<dbReference type="Gene3D" id="3.10.10.10">
    <property type="entry name" value="HIV Type 1 Reverse Transcriptase, subunit A, domain 1"/>
    <property type="match status" value="1"/>
</dbReference>
<dbReference type="Proteomes" id="UP000257109">
    <property type="component" value="Unassembled WGS sequence"/>
</dbReference>
<dbReference type="InterPro" id="IPR041588">
    <property type="entry name" value="Integrase_H2C2"/>
</dbReference>
<evidence type="ECO:0000259" key="3">
    <source>
        <dbReference type="Pfam" id="PF17919"/>
    </source>
</evidence>
<feature type="region of interest" description="Disordered" evidence="1">
    <location>
        <begin position="1"/>
        <end position="41"/>
    </location>
</feature>
<dbReference type="SUPFAM" id="SSF56672">
    <property type="entry name" value="DNA/RNA polymerases"/>
    <property type="match status" value="1"/>
</dbReference>
<dbReference type="Pfam" id="PF17921">
    <property type="entry name" value="Integrase_H2C2"/>
    <property type="match status" value="1"/>
</dbReference>
<reference evidence="5" key="1">
    <citation type="submission" date="2018-05" db="EMBL/GenBank/DDBJ databases">
        <title>Draft genome of Mucuna pruriens seed.</title>
        <authorList>
            <person name="Nnadi N.E."/>
            <person name="Vos R."/>
            <person name="Hasami M.H."/>
            <person name="Devisetty U.K."/>
            <person name="Aguiy J.C."/>
        </authorList>
    </citation>
    <scope>NUCLEOTIDE SEQUENCE [LARGE SCALE GENOMIC DNA]</scope>
    <source>
        <strain evidence="5">JCA_2017</strain>
    </source>
</reference>
<dbReference type="InterPro" id="IPR053134">
    <property type="entry name" value="RNA-dir_DNA_polymerase"/>
</dbReference>
<dbReference type="InterPro" id="IPR041577">
    <property type="entry name" value="RT_RNaseH_2"/>
</dbReference>
<dbReference type="Pfam" id="PF17919">
    <property type="entry name" value="RT_RNaseH_2"/>
    <property type="match status" value="1"/>
</dbReference>
<proteinExistence type="predicted"/>
<dbReference type="CDD" id="cd01647">
    <property type="entry name" value="RT_LTR"/>
    <property type="match status" value="1"/>
</dbReference>
<dbReference type="PANTHER" id="PTHR24559:SF444">
    <property type="entry name" value="REVERSE TRANSCRIPTASE DOMAIN-CONTAINING PROTEIN"/>
    <property type="match status" value="1"/>
</dbReference>
<dbReference type="Gene3D" id="3.30.70.270">
    <property type="match status" value="3"/>
</dbReference>
<feature type="domain" description="Reverse transcriptase/retrotransposon-derived protein RNase H-like" evidence="3">
    <location>
        <begin position="486"/>
        <end position="553"/>
    </location>
</feature>
<comment type="caution">
    <text evidence="5">The sequence shown here is derived from an EMBL/GenBank/DDBJ whole genome shotgun (WGS) entry which is preliminary data.</text>
</comment>
<accession>A0A371I7P2</accession>
<dbReference type="InterPro" id="IPR000477">
    <property type="entry name" value="RT_dom"/>
</dbReference>
<keyword evidence="6" id="KW-1185">Reference proteome</keyword>
<name>A0A371I7P2_MUCPR</name>
<dbReference type="Gene3D" id="1.10.340.70">
    <property type="match status" value="1"/>
</dbReference>
<feature type="domain" description="Integrase zinc-binding" evidence="4">
    <location>
        <begin position="661"/>
        <end position="710"/>
    </location>
</feature>
<gene>
    <name evidence="5" type="primary">pol</name>
    <name evidence="5" type="ORF">CR513_04357</name>
</gene>
<feature type="domain" description="Reverse transcriptase" evidence="2">
    <location>
        <begin position="284"/>
        <end position="412"/>
    </location>
</feature>
<dbReference type="OrthoDB" id="10055717at2759"/>
<dbReference type="EMBL" id="QJKJ01000726">
    <property type="protein sequence ID" value="RDY11035.1"/>
    <property type="molecule type" value="Genomic_DNA"/>
</dbReference>
<feature type="non-terminal residue" evidence="5">
    <location>
        <position position="1"/>
    </location>
</feature>
<organism evidence="5 6">
    <name type="scientific">Mucuna pruriens</name>
    <name type="common">Velvet bean</name>
    <name type="synonym">Dolichos pruriens</name>
    <dbReference type="NCBI Taxonomy" id="157652"/>
    <lineage>
        <taxon>Eukaryota</taxon>
        <taxon>Viridiplantae</taxon>
        <taxon>Streptophyta</taxon>
        <taxon>Embryophyta</taxon>
        <taxon>Tracheophyta</taxon>
        <taxon>Spermatophyta</taxon>
        <taxon>Magnoliopsida</taxon>
        <taxon>eudicotyledons</taxon>
        <taxon>Gunneridae</taxon>
        <taxon>Pentapetalae</taxon>
        <taxon>rosids</taxon>
        <taxon>fabids</taxon>
        <taxon>Fabales</taxon>
        <taxon>Fabaceae</taxon>
        <taxon>Papilionoideae</taxon>
        <taxon>50 kb inversion clade</taxon>
        <taxon>NPAAA clade</taxon>
        <taxon>indigoferoid/millettioid clade</taxon>
        <taxon>Phaseoleae</taxon>
        <taxon>Mucuna</taxon>
    </lineage>
</organism>
<dbReference type="FunFam" id="3.30.70.270:FF:000020">
    <property type="entry name" value="Transposon Tf2-6 polyprotein-like Protein"/>
    <property type="match status" value="1"/>
</dbReference>
<dbReference type="PANTHER" id="PTHR24559">
    <property type="entry name" value="TRANSPOSON TY3-I GAG-POL POLYPROTEIN"/>
    <property type="match status" value="1"/>
</dbReference>
<evidence type="ECO:0000313" key="6">
    <source>
        <dbReference type="Proteomes" id="UP000257109"/>
    </source>
</evidence>
<evidence type="ECO:0000259" key="4">
    <source>
        <dbReference type="Pfam" id="PF17921"/>
    </source>
</evidence>
<dbReference type="Pfam" id="PF00078">
    <property type="entry name" value="RVT_1"/>
    <property type="match status" value="1"/>
</dbReference>